<gene>
    <name evidence="2" type="ORF">AUK15_00135</name>
</gene>
<evidence type="ECO:0000313" key="2">
    <source>
        <dbReference type="EMBL" id="OIP66628.1"/>
    </source>
</evidence>
<organism evidence="2 3">
    <name type="scientific">Candidatus Nomurabacteria bacterium CG2_30_43_9</name>
    <dbReference type="NCBI Taxonomy" id="1805283"/>
    <lineage>
        <taxon>Bacteria</taxon>
        <taxon>Candidatus Nomuraibacteriota</taxon>
    </lineage>
</organism>
<feature type="transmembrane region" description="Helical" evidence="1">
    <location>
        <begin position="18"/>
        <end position="41"/>
    </location>
</feature>
<evidence type="ECO:0000256" key="1">
    <source>
        <dbReference type="SAM" id="Phobius"/>
    </source>
</evidence>
<dbReference type="EMBL" id="MNYX01000004">
    <property type="protein sequence ID" value="OIP66628.1"/>
    <property type="molecule type" value="Genomic_DNA"/>
</dbReference>
<evidence type="ECO:0000313" key="3">
    <source>
        <dbReference type="Proteomes" id="UP000182059"/>
    </source>
</evidence>
<keyword evidence="1" id="KW-0812">Transmembrane</keyword>
<accession>A0A1J5G2R5</accession>
<sequence>MREAHQSLSNVSGQLSNVYTMIVIITLFYLSLATIIGMVSWKLITLRNLKLSLVEGVEKELHGKLYETIHNAWYVFRVVVLARIRKFVLVLFYTTAHEVLRFTELVGQKLKERHGKWFDMVKGKGVIRKKGSVSFFLRDVAEYKKSIQVK</sequence>
<comment type="caution">
    <text evidence="2">The sequence shown here is derived from an EMBL/GenBank/DDBJ whole genome shotgun (WGS) entry which is preliminary data.</text>
</comment>
<protein>
    <submittedName>
        <fullName evidence="2">Uncharacterized protein</fullName>
    </submittedName>
</protein>
<keyword evidence="1" id="KW-0472">Membrane</keyword>
<keyword evidence="1" id="KW-1133">Transmembrane helix</keyword>
<name>A0A1J5G2R5_9BACT</name>
<reference evidence="2 3" key="1">
    <citation type="journal article" date="2016" name="Environ. Microbiol.">
        <title>Genomic resolution of a cold subsurface aquifer community provides metabolic insights for novel microbes adapted to high CO concentrations.</title>
        <authorList>
            <person name="Probst A.J."/>
            <person name="Castelle C.J."/>
            <person name="Singh A."/>
            <person name="Brown C.T."/>
            <person name="Anantharaman K."/>
            <person name="Sharon I."/>
            <person name="Hug L.A."/>
            <person name="Burstein D."/>
            <person name="Emerson J.B."/>
            <person name="Thomas B.C."/>
            <person name="Banfield J.F."/>
        </authorList>
    </citation>
    <scope>NUCLEOTIDE SEQUENCE [LARGE SCALE GENOMIC DNA]</scope>
    <source>
        <strain evidence="2">CG2_30_43_9</strain>
    </source>
</reference>
<dbReference type="Proteomes" id="UP000182059">
    <property type="component" value="Unassembled WGS sequence"/>
</dbReference>
<dbReference type="AlphaFoldDB" id="A0A1J5G2R5"/>
<proteinExistence type="predicted"/>